<dbReference type="OrthoDB" id="1026629at2759"/>
<name>R0GAH0_9BRAS</name>
<evidence type="ECO:0000313" key="3">
    <source>
        <dbReference type="EMBL" id="EOA32707.1"/>
    </source>
</evidence>
<proteinExistence type="predicted"/>
<dbReference type="InterPro" id="IPR024752">
    <property type="entry name" value="Myb/SANT-like_dom"/>
</dbReference>
<organism evidence="3 4">
    <name type="scientific">Capsella rubella</name>
    <dbReference type="NCBI Taxonomy" id="81985"/>
    <lineage>
        <taxon>Eukaryota</taxon>
        <taxon>Viridiplantae</taxon>
        <taxon>Streptophyta</taxon>
        <taxon>Embryophyta</taxon>
        <taxon>Tracheophyta</taxon>
        <taxon>Spermatophyta</taxon>
        <taxon>Magnoliopsida</taxon>
        <taxon>eudicotyledons</taxon>
        <taxon>Gunneridae</taxon>
        <taxon>Pentapetalae</taxon>
        <taxon>rosids</taxon>
        <taxon>malvids</taxon>
        <taxon>Brassicales</taxon>
        <taxon>Brassicaceae</taxon>
        <taxon>Camelineae</taxon>
        <taxon>Capsella</taxon>
    </lineage>
</organism>
<accession>R0GAH0</accession>
<dbReference type="AlphaFoldDB" id="R0GAH0"/>
<keyword evidence="4" id="KW-1185">Reference proteome</keyword>
<evidence type="ECO:0000256" key="1">
    <source>
        <dbReference type="SAM" id="MobiDB-lite"/>
    </source>
</evidence>
<dbReference type="Proteomes" id="UP000029121">
    <property type="component" value="Unassembled WGS sequence"/>
</dbReference>
<dbReference type="Pfam" id="PF12776">
    <property type="entry name" value="Myb_DNA-bind_3"/>
    <property type="match status" value="2"/>
</dbReference>
<gene>
    <name evidence="3" type="ORF">CARUB_v10016009mg</name>
</gene>
<feature type="compositionally biased region" description="Acidic residues" evidence="1">
    <location>
        <begin position="336"/>
        <end position="348"/>
    </location>
</feature>
<dbReference type="eggNOG" id="ENOG502QV1X">
    <property type="taxonomic scope" value="Eukaryota"/>
</dbReference>
<dbReference type="STRING" id="81985.R0GAH0"/>
<reference evidence="4" key="1">
    <citation type="journal article" date="2013" name="Nat. Genet.">
        <title>The Capsella rubella genome and the genomic consequences of rapid mating system evolution.</title>
        <authorList>
            <person name="Slotte T."/>
            <person name="Hazzouri K.M."/>
            <person name="Agren J.A."/>
            <person name="Koenig D."/>
            <person name="Maumus F."/>
            <person name="Guo Y.L."/>
            <person name="Steige K."/>
            <person name="Platts A.E."/>
            <person name="Escobar J.S."/>
            <person name="Newman L.K."/>
            <person name="Wang W."/>
            <person name="Mandakova T."/>
            <person name="Vello E."/>
            <person name="Smith L.M."/>
            <person name="Henz S.R."/>
            <person name="Steffen J."/>
            <person name="Takuno S."/>
            <person name="Brandvain Y."/>
            <person name="Coop G."/>
            <person name="Andolfatto P."/>
            <person name="Hu T.T."/>
            <person name="Blanchette M."/>
            <person name="Clark R.M."/>
            <person name="Quesneville H."/>
            <person name="Nordborg M."/>
            <person name="Gaut B.S."/>
            <person name="Lysak M.A."/>
            <person name="Jenkins J."/>
            <person name="Grimwood J."/>
            <person name="Chapman J."/>
            <person name="Prochnik S."/>
            <person name="Shu S."/>
            <person name="Rokhsar D."/>
            <person name="Schmutz J."/>
            <person name="Weigel D."/>
            <person name="Wright S.I."/>
        </authorList>
    </citation>
    <scope>NUCLEOTIDE SEQUENCE [LARGE SCALE GENOMIC DNA]</scope>
    <source>
        <strain evidence="4">cv. Monte Gargano</strain>
    </source>
</reference>
<dbReference type="InterPro" id="IPR045026">
    <property type="entry name" value="LIMYB"/>
</dbReference>
<dbReference type="KEGG" id="crb:17890613"/>
<evidence type="ECO:0000313" key="4">
    <source>
        <dbReference type="Proteomes" id="UP000029121"/>
    </source>
</evidence>
<evidence type="ECO:0000259" key="2">
    <source>
        <dbReference type="Pfam" id="PF12776"/>
    </source>
</evidence>
<feature type="domain" description="Myb/SANT-like" evidence="2">
    <location>
        <begin position="176"/>
        <end position="274"/>
    </location>
</feature>
<dbReference type="PANTHER" id="PTHR47584">
    <property type="match status" value="1"/>
</dbReference>
<protein>
    <recommendedName>
        <fullName evidence="2">Myb/SANT-like domain-containing protein</fullName>
    </recommendedName>
</protein>
<sequence length="448" mass="51612">MTSGAAWNPEHHKVFVDLCVVQKISNSPLGMEHMLERFQERTGVSFSMEDLTNHWDTMVKQWTVWSRLIECQDMKWDPKTNTFGASEQEWANYLQVNPEAGEYRCNPPSFHKELDIIFSVSYLDGEGTSGGSSQRMQICKPLDENNDTSGVEATLPVSNVPVAATRRPPPRTHRSKWSSTTHAVFIDFCYKEYLKGNTPTKFHGAYSKETWQMMLETVNRSAKGVGYTLTQIKNHWEVIRRKWKLWCQLIESPSMKWDPITRKFGATDEDWDNFLKGHGKAAPFKRKNMAHADKLATIFKGRIEPGFFIARPHDKRVTDHDHEPTQPAAVQTNNIAEDDDDDDDDDDGREPTPLIRSDSEEADYAMIMECQKYATGQVEIVPVKKEYSIEKCMEYLNAMEEVEKGSELYMFALDLFLTKMYREIFVLLETSSLRMTWLLRRQSTGTAA</sequence>
<feature type="domain" description="Myb/SANT-like" evidence="2">
    <location>
        <begin position="7"/>
        <end position="93"/>
    </location>
</feature>
<feature type="region of interest" description="Disordered" evidence="1">
    <location>
        <begin position="317"/>
        <end position="358"/>
    </location>
</feature>
<dbReference type="PANTHER" id="PTHR47584:SF17">
    <property type="entry name" value="MYB_SANT-LIKE DNA-BINDING DOMAIN PROTEIN"/>
    <property type="match status" value="1"/>
</dbReference>
<dbReference type="EMBL" id="KB870807">
    <property type="protein sequence ID" value="EOA32707.1"/>
    <property type="molecule type" value="Genomic_DNA"/>
</dbReference>